<accession>A0A2P2R1D3</accession>
<evidence type="ECO:0000313" key="2">
    <source>
        <dbReference type="EMBL" id="MBX73018.1"/>
    </source>
</evidence>
<dbReference type="EMBL" id="GGEC01092534">
    <property type="protein sequence ID" value="MBX73018.1"/>
    <property type="molecule type" value="Transcribed_RNA"/>
</dbReference>
<reference evidence="2" key="1">
    <citation type="submission" date="2018-02" db="EMBL/GenBank/DDBJ databases">
        <title>Rhizophora mucronata_Transcriptome.</title>
        <authorList>
            <person name="Meera S.P."/>
            <person name="Sreeshan A."/>
            <person name="Augustine A."/>
        </authorList>
    </citation>
    <scope>NUCLEOTIDE SEQUENCE</scope>
    <source>
        <tissue evidence="2">Leaf</tissue>
    </source>
</reference>
<feature type="region of interest" description="Disordered" evidence="1">
    <location>
        <begin position="1"/>
        <end position="31"/>
    </location>
</feature>
<proteinExistence type="predicted"/>
<dbReference type="AlphaFoldDB" id="A0A2P2R1D3"/>
<sequence>MDYTVNFSTSPQTKAQLSCAGSMNKQDSLGL</sequence>
<name>A0A2P2R1D3_RHIMU</name>
<organism evidence="2">
    <name type="scientific">Rhizophora mucronata</name>
    <name type="common">Asiatic mangrove</name>
    <dbReference type="NCBI Taxonomy" id="61149"/>
    <lineage>
        <taxon>Eukaryota</taxon>
        <taxon>Viridiplantae</taxon>
        <taxon>Streptophyta</taxon>
        <taxon>Embryophyta</taxon>
        <taxon>Tracheophyta</taxon>
        <taxon>Spermatophyta</taxon>
        <taxon>Magnoliopsida</taxon>
        <taxon>eudicotyledons</taxon>
        <taxon>Gunneridae</taxon>
        <taxon>Pentapetalae</taxon>
        <taxon>rosids</taxon>
        <taxon>fabids</taxon>
        <taxon>Malpighiales</taxon>
        <taxon>Rhizophoraceae</taxon>
        <taxon>Rhizophora</taxon>
    </lineage>
</organism>
<evidence type="ECO:0000256" key="1">
    <source>
        <dbReference type="SAM" id="MobiDB-lite"/>
    </source>
</evidence>
<protein>
    <submittedName>
        <fullName evidence="2">Uncharacterized protein</fullName>
    </submittedName>
</protein>